<dbReference type="SMART" id="SM00917">
    <property type="entry name" value="LeuA_dimer"/>
    <property type="match status" value="1"/>
</dbReference>
<evidence type="ECO:0000259" key="11">
    <source>
        <dbReference type="PROSITE" id="PS50991"/>
    </source>
</evidence>
<name>A0A952FQA3_9PROT</name>
<dbReference type="SUPFAM" id="SSF51569">
    <property type="entry name" value="Aldolase"/>
    <property type="match status" value="1"/>
</dbReference>
<evidence type="ECO:0000313" key="12">
    <source>
        <dbReference type="EMBL" id="MBW8728486.1"/>
    </source>
</evidence>
<organism evidence="12 13">
    <name type="scientific">Inquilinus limosus</name>
    <dbReference type="NCBI Taxonomy" id="171674"/>
    <lineage>
        <taxon>Bacteria</taxon>
        <taxon>Pseudomonadati</taxon>
        <taxon>Pseudomonadota</taxon>
        <taxon>Alphaproteobacteria</taxon>
        <taxon>Rhodospirillales</taxon>
        <taxon>Rhodospirillaceae</taxon>
        <taxon>Inquilinus</taxon>
    </lineage>
</organism>
<dbReference type="AlphaFoldDB" id="A0A952FQA3"/>
<dbReference type="PANTHER" id="PTHR43538">
    <property type="entry name" value="ALPHA-IPM SYNTHASE/HOMOCITRATE SYNTHASE"/>
    <property type="match status" value="1"/>
</dbReference>
<reference evidence="12" key="1">
    <citation type="submission" date="2020-06" db="EMBL/GenBank/DDBJ databases">
        <title>Stable isotope informed genome-resolved metagenomics uncovers potential trophic interactions in rhizosphere soil.</title>
        <authorList>
            <person name="Starr E.P."/>
            <person name="Shi S."/>
            <person name="Blazewicz S.J."/>
            <person name="Koch B.J."/>
            <person name="Probst A.J."/>
            <person name="Hungate B.A."/>
            <person name="Pett-Ridge J."/>
            <person name="Firestone M.K."/>
            <person name="Banfield J.F."/>
        </authorList>
    </citation>
    <scope>NUCLEOTIDE SEQUENCE</scope>
    <source>
        <strain evidence="12">YM_69_17</strain>
    </source>
</reference>
<dbReference type="InterPro" id="IPR013785">
    <property type="entry name" value="Aldolase_TIM"/>
</dbReference>
<evidence type="ECO:0000256" key="8">
    <source>
        <dbReference type="ARBA" id="ARBA00034330"/>
    </source>
</evidence>
<dbReference type="EMBL" id="JAEKLZ010000414">
    <property type="protein sequence ID" value="MBW8728486.1"/>
    <property type="molecule type" value="Genomic_DNA"/>
</dbReference>
<comment type="catalytic activity">
    <reaction evidence="9">
        <text>pyruvate + acetyl-CoA + H2O = (3R)-citramalate + CoA + H(+)</text>
        <dbReference type="Rhea" id="RHEA:19045"/>
        <dbReference type="ChEBI" id="CHEBI:15361"/>
        <dbReference type="ChEBI" id="CHEBI:15377"/>
        <dbReference type="ChEBI" id="CHEBI:15378"/>
        <dbReference type="ChEBI" id="CHEBI:30934"/>
        <dbReference type="ChEBI" id="CHEBI:57287"/>
        <dbReference type="ChEBI" id="CHEBI:57288"/>
        <dbReference type="EC" id="2.3.3.21"/>
    </reaction>
</comment>
<evidence type="ECO:0000256" key="6">
    <source>
        <dbReference type="ARBA" id="ARBA00022679"/>
    </source>
</evidence>
<dbReference type="CDD" id="cd07941">
    <property type="entry name" value="DRE_TIM_LeuA3"/>
    <property type="match status" value="1"/>
</dbReference>
<dbReference type="Gene3D" id="3.30.160.270">
    <property type="match status" value="1"/>
</dbReference>
<keyword evidence="5" id="KW-0412">Isoleucine biosynthesis</keyword>
<evidence type="ECO:0000256" key="1">
    <source>
        <dbReference type="ARBA" id="ARBA00004743"/>
    </source>
</evidence>
<accession>A0A952FQA3</accession>
<gene>
    <name evidence="12" type="ORF">JF625_25505</name>
</gene>
<evidence type="ECO:0000256" key="7">
    <source>
        <dbReference type="ARBA" id="ARBA00023304"/>
    </source>
</evidence>
<dbReference type="InterPro" id="IPR054691">
    <property type="entry name" value="LeuA/HCS_post-cat"/>
</dbReference>
<dbReference type="GO" id="GO:0009097">
    <property type="term" value="P:isoleucine biosynthetic process"/>
    <property type="evidence" value="ECO:0007669"/>
    <property type="project" value="UniProtKB-KW"/>
</dbReference>
<evidence type="ECO:0000256" key="5">
    <source>
        <dbReference type="ARBA" id="ARBA00022624"/>
    </source>
</evidence>
<keyword evidence="6 10" id="KW-0808">Transferase</keyword>
<dbReference type="SUPFAM" id="SSF110921">
    <property type="entry name" value="2-isopropylmalate synthase LeuA, allosteric (dimerisation) domain"/>
    <property type="match status" value="1"/>
</dbReference>
<dbReference type="GO" id="GO:0009098">
    <property type="term" value="P:L-leucine biosynthetic process"/>
    <property type="evidence" value="ECO:0007669"/>
    <property type="project" value="InterPro"/>
</dbReference>
<dbReference type="EC" id="2.3.3.21" evidence="8"/>
<dbReference type="Pfam" id="PF22617">
    <property type="entry name" value="HCS_D2"/>
    <property type="match status" value="1"/>
</dbReference>
<evidence type="ECO:0000256" key="4">
    <source>
        <dbReference type="ARBA" id="ARBA00022605"/>
    </source>
</evidence>
<evidence type="ECO:0000256" key="3">
    <source>
        <dbReference type="ARBA" id="ARBA00022325"/>
    </source>
</evidence>
<keyword evidence="4" id="KW-0028">Amino-acid biosynthesis</keyword>
<dbReference type="Proteomes" id="UP000700706">
    <property type="component" value="Unassembled WGS sequence"/>
</dbReference>
<comment type="caution">
    <text evidence="12">The sequence shown here is derived from an EMBL/GenBank/DDBJ whole genome shotgun (WGS) entry which is preliminary data.</text>
</comment>
<feature type="domain" description="Pyruvate carboxyltransferase" evidence="11">
    <location>
        <begin position="5"/>
        <end position="271"/>
    </location>
</feature>
<dbReference type="Pfam" id="PF00682">
    <property type="entry name" value="HMGL-like"/>
    <property type="match status" value="1"/>
</dbReference>
<comment type="similarity">
    <text evidence="2 10">Belongs to the alpha-IPM synthase/homocitrate synthase family.</text>
</comment>
<dbReference type="InterPro" id="IPR013709">
    <property type="entry name" value="2-isopropylmalate_synth_dimer"/>
</dbReference>
<dbReference type="GO" id="GO:0003852">
    <property type="term" value="F:2-isopropylmalate synthase activity"/>
    <property type="evidence" value="ECO:0007669"/>
    <property type="project" value="InterPro"/>
</dbReference>
<keyword evidence="7" id="KW-0100">Branched-chain amino acid biosynthesis</keyword>
<dbReference type="PANTHER" id="PTHR43538:SF1">
    <property type="entry name" value="(R)-CITRAMALATE SYNTHASE"/>
    <property type="match status" value="1"/>
</dbReference>
<dbReference type="InterPro" id="IPR005675">
    <property type="entry name" value="Citramal_synthase"/>
</dbReference>
<dbReference type="InterPro" id="IPR036230">
    <property type="entry name" value="LeuA_allosteric_dom_sf"/>
</dbReference>
<dbReference type="InterPro" id="IPR000891">
    <property type="entry name" value="PYR_CT"/>
</dbReference>
<comment type="pathway">
    <text evidence="1">Amino-acid biosynthesis; L-isoleucine biosynthesis; 2-oxobutanoate from pyruvate: step 1/3.</text>
</comment>
<proteinExistence type="inferred from homology"/>
<protein>
    <recommendedName>
        <fullName evidence="3">(R)-citramalate synthase</fullName>
        <ecNumber evidence="8">2.3.3.21</ecNumber>
    </recommendedName>
</protein>
<dbReference type="GO" id="GO:0043714">
    <property type="term" value="F:(R)-citramalate synthase activity"/>
    <property type="evidence" value="ECO:0007669"/>
    <property type="project" value="UniProtKB-EC"/>
</dbReference>
<dbReference type="PROSITE" id="PS00815">
    <property type="entry name" value="AIPM_HOMOCIT_SYNTH_1"/>
    <property type="match status" value="1"/>
</dbReference>
<evidence type="ECO:0000313" key="13">
    <source>
        <dbReference type="Proteomes" id="UP000700706"/>
    </source>
</evidence>
<sequence length="494" mass="53910">MSERIWLFDTTLRDGAQTQGVDFSVADKIAIAKKLDALGIDYVEGGWPGANPTDDALFRDPPKLAHARFTAFGMTRRPGRSAANDPGLSALLNSDVQAITIVGKTWDFHVDVALNIPREENLELIRDSVAEIVGRGREAGFDCEHFFDGYKANPDYALACAKAAYEAGARWVVLCDTNGGALPHEVSDIVTAVARHIPGERCGNANLITLIPTLALKMGYETGVTEAGLASLTDLSHWFDERLDRTPQAGAPYVGGRAFAHKGGLHVSAIAKDPRSYEHVAPERVGNRRHLVVSDQAGRANILARFAEIGVAIDPKDRNVDRLVDLVKQREFEGYSYDTAAASFELLARRMLGQVPAYFAMDRFTVVDERRFNARGEVVQESEATVLLRVGDKTWHEVSFGNGPVNALDNAMRKALEPIYPGLKPLRLVDFKVRILRSNEGTGAMPRVMIETEDADGTRWSTIGVSTNVIDASFEALGDSFTYALLRAGATAPL</sequence>
<dbReference type="PROSITE" id="PS50991">
    <property type="entry name" value="PYR_CT"/>
    <property type="match status" value="1"/>
</dbReference>
<dbReference type="Pfam" id="PF08502">
    <property type="entry name" value="LeuA_dimer"/>
    <property type="match status" value="1"/>
</dbReference>
<dbReference type="InterPro" id="IPR002034">
    <property type="entry name" value="AIPM/Hcit_synth_CS"/>
</dbReference>
<dbReference type="Gene3D" id="3.20.20.70">
    <property type="entry name" value="Aldolase class I"/>
    <property type="match status" value="2"/>
</dbReference>
<evidence type="ECO:0000256" key="2">
    <source>
        <dbReference type="ARBA" id="ARBA00006154"/>
    </source>
</evidence>
<evidence type="ECO:0000256" key="10">
    <source>
        <dbReference type="RuleBase" id="RU003523"/>
    </source>
</evidence>
<evidence type="ECO:0000256" key="9">
    <source>
        <dbReference type="ARBA" id="ARBA00048263"/>
    </source>
</evidence>